<dbReference type="Proteomes" id="UP001274896">
    <property type="component" value="Unassembled WGS sequence"/>
</dbReference>
<evidence type="ECO:0000256" key="5">
    <source>
        <dbReference type="ARBA" id="ARBA00022722"/>
    </source>
</evidence>
<comment type="caution">
    <text evidence="12">The sequence shown here is derived from an EMBL/GenBank/DDBJ whole genome shotgun (WGS) entry which is preliminary data.</text>
</comment>
<feature type="domain" description="Reverse transcriptase" evidence="10">
    <location>
        <begin position="187"/>
        <end position="238"/>
    </location>
</feature>
<evidence type="ECO:0000256" key="8">
    <source>
        <dbReference type="ARBA" id="ARBA00022918"/>
    </source>
</evidence>
<dbReference type="EMBL" id="JAUCMX010000008">
    <property type="protein sequence ID" value="KAK3538040.1"/>
    <property type="molecule type" value="Genomic_DNA"/>
</dbReference>
<dbReference type="PANTHER" id="PTHR37984">
    <property type="entry name" value="PROTEIN CBG26694"/>
    <property type="match status" value="1"/>
</dbReference>
<dbReference type="PANTHER" id="PTHR37984:SF5">
    <property type="entry name" value="PROTEIN NYNRIN-LIKE"/>
    <property type="match status" value="1"/>
</dbReference>
<dbReference type="GO" id="GO:0003964">
    <property type="term" value="F:RNA-directed DNA polymerase activity"/>
    <property type="evidence" value="ECO:0007669"/>
    <property type="project" value="UniProtKB-KW"/>
</dbReference>
<dbReference type="Gene3D" id="3.30.70.270">
    <property type="match status" value="1"/>
</dbReference>
<evidence type="ECO:0000256" key="3">
    <source>
        <dbReference type="ARBA" id="ARBA00022679"/>
    </source>
</evidence>
<feature type="chain" id="PRO_5042125350" description="ribonuclease H" evidence="9">
    <location>
        <begin position="33"/>
        <end position="378"/>
    </location>
</feature>
<keyword evidence="6" id="KW-0255">Endonuclease</keyword>
<evidence type="ECO:0000256" key="7">
    <source>
        <dbReference type="ARBA" id="ARBA00022801"/>
    </source>
</evidence>
<comment type="similarity">
    <text evidence="1">Belongs to the beta type-B retroviral polymerase family. HERV class-II K(HML-2) pol subfamily.</text>
</comment>
<evidence type="ECO:0000313" key="13">
    <source>
        <dbReference type="Proteomes" id="UP001274896"/>
    </source>
</evidence>
<keyword evidence="13" id="KW-1185">Reference proteome</keyword>
<dbReference type="Pfam" id="PF17917">
    <property type="entry name" value="RT_RNaseH"/>
    <property type="match status" value="1"/>
</dbReference>
<dbReference type="InterPro" id="IPR000477">
    <property type="entry name" value="RT_dom"/>
</dbReference>
<dbReference type="CDD" id="cd09274">
    <property type="entry name" value="RNase_HI_RT_Ty3"/>
    <property type="match status" value="1"/>
</dbReference>
<evidence type="ECO:0000259" key="10">
    <source>
        <dbReference type="Pfam" id="PF00078"/>
    </source>
</evidence>
<name>A0AAE0R0E3_9TELE</name>
<reference evidence="12" key="1">
    <citation type="submission" date="2023-06" db="EMBL/GenBank/DDBJ databases">
        <title>Male Hemibagrus guttatus genome.</title>
        <authorList>
            <person name="Bian C."/>
        </authorList>
    </citation>
    <scope>NUCLEOTIDE SEQUENCE</scope>
    <source>
        <strain evidence="12">Male_cb2023</strain>
        <tissue evidence="12">Muscle</tissue>
    </source>
</reference>
<evidence type="ECO:0000259" key="11">
    <source>
        <dbReference type="Pfam" id="PF17917"/>
    </source>
</evidence>
<dbReference type="GO" id="GO:0004519">
    <property type="term" value="F:endonuclease activity"/>
    <property type="evidence" value="ECO:0007669"/>
    <property type="project" value="UniProtKB-KW"/>
</dbReference>
<dbReference type="GO" id="GO:0016787">
    <property type="term" value="F:hydrolase activity"/>
    <property type="evidence" value="ECO:0007669"/>
    <property type="project" value="UniProtKB-KW"/>
</dbReference>
<keyword evidence="4" id="KW-0548">Nucleotidyltransferase</keyword>
<keyword evidence="7" id="KW-0378">Hydrolase</keyword>
<dbReference type="EC" id="3.1.26.4" evidence="2"/>
<accession>A0AAE0R0E3</accession>
<keyword evidence="8" id="KW-0695">RNA-directed DNA polymerase</keyword>
<sequence length="378" mass="41902">MIGKVTALGKKLFLSLFVRVLIVLYLLPDGRGKNSLCPGNTVVDWSPSCLSTCLRSAALDSVLPTTKEEFPDLSKVPPEFSDLRSVFSKSRAVSLPPDCPYDCAIDILPGTNPPRGYLYSSSGPETEAMQRYISELLAAGIIQPSSSPAGAGFSLSKRRTSLCVPVLIIAASTTSLSRTATCYPSSSAFKLLQGACIFTKLDLRNAYHLVRIKEGDDWKMAFNTPSGHYEYVVVPFGLGPMHLWSFRPSSMMFSGTSSTSLSLRSETGVGTILSQRNPQDNKHPCSFISHHLTPTKLNYHVGDQLLLAIKLAMEVWRHWLEGTQVPFLVWTDHRNLEHLKTAKRLNARQAHWSLFFSRFHFTISYRPVSKNTKTDALS</sequence>
<evidence type="ECO:0000256" key="6">
    <source>
        <dbReference type="ARBA" id="ARBA00022759"/>
    </source>
</evidence>
<keyword evidence="9" id="KW-0732">Signal</keyword>
<feature type="domain" description="Reverse transcriptase RNase H-like" evidence="11">
    <location>
        <begin position="265"/>
        <end position="359"/>
    </location>
</feature>
<evidence type="ECO:0000313" key="12">
    <source>
        <dbReference type="EMBL" id="KAK3538040.1"/>
    </source>
</evidence>
<evidence type="ECO:0000256" key="9">
    <source>
        <dbReference type="SAM" id="SignalP"/>
    </source>
</evidence>
<keyword evidence="5" id="KW-0540">Nuclease</keyword>
<dbReference type="Gene3D" id="3.10.10.10">
    <property type="entry name" value="HIV Type 1 Reverse Transcriptase, subunit A, domain 1"/>
    <property type="match status" value="1"/>
</dbReference>
<evidence type="ECO:0000256" key="4">
    <source>
        <dbReference type="ARBA" id="ARBA00022695"/>
    </source>
</evidence>
<dbReference type="InterPro" id="IPR043502">
    <property type="entry name" value="DNA/RNA_pol_sf"/>
</dbReference>
<organism evidence="12 13">
    <name type="scientific">Hemibagrus guttatus</name>
    <dbReference type="NCBI Taxonomy" id="175788"/>
    <lineage>
        <taxon>Eukaryota</taxon>
        <taxon>Metazoa</taxon>
        <taxon>Chordata</taxon>
        <taxon>Craniata</taxon>
        <taxon>Vertebrata</taxon>
        <taxon>Euteleostomi</taxon>
        <taxon>Actinopterygii</taxon>
        <taxon>Neopterygii</taxon>
        <taxon>Teleostei</taxon>
        <taxon>Ostariophysi</taxon>
        <taxon>Siluriformes</taxon>
        <taxon>Bagridae</taxon>
        <taxon>Hemibagrus</taxon>
    </lineage>
</organism>
<evidence type="ECO:0000256" key="1">
    <source>
        <dbReference type="ARBA" id="ARBA00010879"/>
    </source>
</evidence>
<gene>
    <name evidence="12" type="ORF">QTP70_027393</name>
</gene>
<feature type="signal peptide" evidence="9">
    <location>
        <begin position="1"/>
        <end position="32"/>
    </location>
</feature>
<proteinExistence type="inferred from homology"/>
<evidence type="ECO:0000256" key="2">
    <source>
        <dbReference type="ARBA" id="ARBA00012180"/>
    </source>
</evidence>
<dbReference type="SUPFAM" id="SSF56672">
    <property type="entry name" value="DNA/RNA polymerases"/>
    <property type="match status" value="1"/>
</dbReference>
<dbReference type="InterPro" id="IPR041373">
    <property type="entry name" value="RT_RNaseH"/>
</dbReference>
<dbReference type="InterPro" id="IPR043128">
    <property type="entry name" value="Rev_trsase/Diguanyl_cyclase"/>
</dbReference>
<protein>
    <recommendedName>
        <fullName evidence="2">ribonuclease H</fullName>
        <ecNumber evidence="2">3.1.26.4</ecNumber>
    </recommendedName>
</protein>
<dbReference type="InterPro" id="IPR050951">
    <property type="entry name" value="Retrovirus_Pol_polyprotein"/>
</dbReference>
<keyword evidence="3" id="KW-0808">Transferase</keyword>
<dbReference type="Pfam" id="PF00078">
    <property type="entry name" value="RVT_1"/>
    <property type="match status" value="1"/>
</dbReference>
<dbReference type="AlphaFoldDB" id="A0AAE0R0E3"/>